<organism evidence="2 3">
    <name type="scientific">Pandoraea apista</name>
    <dbReference type="NCBI Taxonomy" id="93218"/>
    <lineage>
        <taxon>Bacteria</taxon>
        <taxon>Pseudomonadati</taxon>
        <taxon>Pseudomonadota</taxon>
        <taxon>Betaproteobacteria</taxon>
        <taxon>Burkholderiales</taxon>
        <taxon>Burkholderiaceae</taxon>
        <taxon>Pandoraea</taxon>
    </lineage>
</organism>
<name>A0A5E5P8E8_9BURK</name>
<dbReference type="Pfam" id="PF14488">
    <property type="entry name" value="DUF4434"/>
    <property type="match status" value="1"/>
</dbReference>
<dbReference type="Proteomes" id="UP000364291">
    <property type="component" value="Unassembled WGS sequence"/>
</dbReference>
<proteinExistence type="predicted"/>
<dbReference type="EMBL" id="CABPSX010000008">
    <property type="protein sequence ID" value="VVG72861.1"/>
    <property type="molecule type" value="Genomic_DNA"/>
</dbReference>
<evidence type="ECO:0000313" key="2">
    <source>
        <dbReference type="EMBL" id="VVG72861.1"/>
    </source>
</evidence>
<protein>
    <submittedName>
        <fullName evidence="2">Tat pathway signal protein</fullName>
    </submittedName>
</protein>
<reference evidence="2 3" key="1">
    <citation type="submission" date="2019-08" db="EMBL/GenBank/DDBJ databases">
        <authorList>
            <person name="Peeters C."/>
        </authorList>
    </citation>
    <scope>NUCLEOTIDE SEQUENCE [LARGE SCALE GENOMIC DNA]</scope>
    <source>
        <strain evidence="2 3">LMG 18089</strain>
    </source>
</reference>
<accession>A0A5E5P8E8</accession>
<dbReference type="InterPro" id="IPR027849">
    <property type="entry name" value="DUF4434"/>
</dbReference>
<feature type="domain" description="DUF4434" evidence="1">
    <location>
        <begin position="83"/>
        <end position="366"/>
    </location>
</feature>
<gene>
    <name evidence="2" type="ORF">PAP18089_03864</name>
</gene>
<sequence length="377" mass="42150">MCEQAVVFCKYSVTGLAHLVHLNLRVRAGLLMRNPRHNAWRNATRKDNIVPAAAPDSPLRRRLLAAALVACLPMAACTTPPEIGGSFVQLWRSHLEWTPAQWRERLAATHALGCKEIFVQWVGIDGEPDNTWMAPDALIRTLLDESAALEMGVHLGVPYDERWWTAIDATQANALDAYLQRTGKRAAAYMQNAGWTKHPAFRGWYLPYELEQYHWATPFRIDKLSAWLGAMSEAAIATSGRAPTISTYFSKLPTLGTLTDLWGTLLERVQLHPMIQDGVGVAGMSNYAALTPLFSMLKTRGARFDIILELFEELPSQKNDGTEFNAIAADFGRVKRQWETARQYGADRLVAFAIDPWVFDDTPGSKALLRDWKAALS</sequence>
<evidence type="ECO:0000313" key="3">
    <source>
        <dbReference type="Proteomes" id="UP000364291"/>
    </source>
</evidence>
<evidence type="ECO:0000259" key="1">
    <source>
        <dbReference type="Pfam" id="PF14488"/>
    </source>
</evidence>
<dbReference type="Gene3D" id="3.20.20.80">
    <property type="entry name" value="Glycosidases"/>
    <property type="match status" value="1"/>
</dbReference>
<dbReference type="AlphaFoldDB" id="A0A5E5P8E8"/>